<protein>
    <submittedName>
        <fullName evidence="1">Uncharacterized protein</fullName>
    </submittedName>
</protein>
<name>A0A0H1BEL5_9EURO</name>
<reference evidence="2" key="1">
    <citation type="journal article" date="2015" name="PLoS Genet.">
        <title>The dynamic genome and transcriptome of the human fungal pathogen Blastomyces and close relative Emmonsia.</title>
        <authorList>
            <person name="Munoz J.F."/>
            <person name="Gauthier G.M."/>
            <person name="Desjardins C.A."/>
            <person name="Gallo J.E."/>
            <person name="Holder J."/>
            <person name="Sullivan T.D."/>
            <person name="Marty A.J."/>
            <person name="Carmen J.C."/>
            <person name="Chen Z."/>
            <person name="Ding L."/>
            <person name="Gujja S."/>
            <person name="Magrini V."/>
            <person name="Misas E."/>
            <person name="Mitreva M."/>
            <person name="Priest M."/>
            <person name="Saif S."/>
            <person name="Whiston E.A."/>
            <person name="Young S."/>
            <person name="Zeng Q."/>
            <person name="Goldman W.E."/>
            <person name="Mardis E.R."/>
            <person name="Taylor J.W."/>
            <person name="McEwen J.G."/>
            <person name="Clay O.K."/>
            <person name="Klein B.S."/>
            <person name="Cuomo C.A."/>
        </authorList>
    </citation>
    <scope>NUCLEOTIDE SEQUENCE [LARGE SCALE GENOMIC DNA]</scope>
    <source>
        <strain evidence="2">UAMH 139</strain>
    </source>
</reference>
<evidence type="ECO:0000313" key="1">
    <source>
        <dbReference type="EMBL" id="KLJ09894.1"/>
    </source>
</evidence>
<accession>A0A0H1BEL5</accession>
<sequence>MGANLLALKTISVPVAADTSDLPYHAPLAPPGNIEAPPPLTSRLQSVIGSELYAWNHSAAFVPEQCVSQERASGADENSGENNEDGCIIPYYPNLSLTVLS</sequence>
<dbReference type="AlphaFoldDB" id="A0A0H1BEL5"/>
<organism evidence="1 2">
    <name type="scientific">Blastomyces silverae</name>
    <dbReference type="NCBI Taxonomy" id="2060906"/>
    <lineage>
        <taxon>Eukaryota</taxon>
        <taxon>Fungi</taxon>
        <taxon>Dikarya</taxon>
        <taxon>Ascomycota</taxon>
        <taxon>Pezizomycotina</taxon>
        <taxon>Eurotiomycetes</taxon>
        <taxon>Eurotiomycetidae</taxon>
        <taxon>Onygenales</taxon>
        <taxon>Ajellomycetaceae</taxon>
        <taxon>Blastomyces</taxon>
    </lineage>
</organism>
<proteinExistence type="predicted"/>
<evidence type="ECO:0000313" key="2">
    <source>
        <dbReference type="Proteomes" id="UP000053573"/>
    </source>
</evidence>
<gene>
    <name evidence="1" type="ORF">EMPG_14687</name>
</gene>
<dbReference type="Proteomes" id="UP000053573">
    <property type="component" value="Unassembled WGS sequence"/>
</dbReference>
<keyword evidence="2" id="KW-1185">Reference proteome</keyword>
<comment type="caution">
    <text evidence="1">The sequence shown here is derived from an EMBL/GenBank/DDBJ whole genome shotgun (WGS) entry which is preliminary data.</text>
</comment>
<dbReference type="EMBL" id="LDEV01002218">
    <property type="protein sequence ID" value="KLJ09894.1"/>
    <property type="molecule type" value="Genomic_DNA"/>
</dbReference>